<keyword evidence="6 10" id="KW-1133">Transmembrane helix</keyword>
<feature type="transmembrane region" description="Helical" evidence="10">
    <location>
        <begin position="356"/>
        <end position="379"/>
    </location>
</feature>
<evidence type="ECO:0000256" key="6">
    <source>
        <dbReference type="ARBA" id="ARBA00022989"/>
    </source>
</evidence>
<feature type="transmembrane region" description="Helical" evidence="10">
    <location>
        <begin position="320"/>
        <end position="344"/>
    </location>
</feature>
<reference evidence="11" key="1">
    <citation type="submission" date="2023-03" db="EMBL/GenBank/DDBJ databases">
        <title>Andean soil-derived lignocellulolytic bacterial consortium as a source of novel taxa and putative plastic-active enzymes.</title>
        <authorList>
            <person name="Diaz-Garcia L."/>
            <person name="Chuvochina M."/>
            <person name="Feuerriegel G."/>
            <person name="Bunk B."/>
            <person name="Sproer C."/>
            <person name="Streit W.R."/>
            <person name="Rodriguez L.M."/>
            <person name="Overmann J."/>
            <person name="Jimenez D.J."/>
        </authorList>
    </citation>
    <scope>NUCLEOTIDE SEQUENCE</scope>
    <source>
        <strain evidence="11">MAG 26</strain>
    </source>
</reference>
<dbReference type="InterPro" id="IPR048279">
    <property type="entry name" value="MdtK-like"/>
</dbReference>
<evidence type="ECO:0000256" key="3">
    <source>
        <dbReference type="ARBA" id="ARBA00022449"/>
    </source>
</evidence>
<feature type="transmembrane region" description="Helical" evidence="10">
    <location>
        <begin position="137"/>
        <end position="158"/>
    </location>
</feature>
<evidence type="ECO:0000256" key="8">
    <source>
        <dbReference type="ARBA" id="ARBA00023136"/>
    </source>
</evidence>
<sequence>MFETDAHPTWRTELAATLRLAVPLALAGLLQMATHATDVIFVARLGSEALAAASLSISVFGVIVWSLSGFTGAVAALIAAELGRRRHAVREVRRSVRMALWLALIVSALGMLLCSQGERLMVLTGQDPVVSARAGEYLALLLWAMPGMILANVLRSFVSALGRPFYATAITGFGVLVNCLGNYMLVFGHFGAPALGLDGSAIATVIASLVSFGAYALAIRHNRVLRRYRIWGRFWRTEWKRFGDILRIGAPVAITVLAEGAFFSGAAFLMGRIGPAELAGHTLALNLSSFAFQVPFAIGQAAAIRVGYHYGAKNLPAIGLAGWAAIVSGTAFMTVSAAAFLLVPRLLLSLYVDVNAAANAALVMFGVRYMMVAAAFQLFDGIQSVAMGALRGLQDTRIPMGFAIFGYWVPGLACSLALGFWTALEGTGVWIGLAVGLVVVAGLMLRRWMRRERLGLLPV</sequence>
<dbReference type="Pfam" id="PF01554">
    <property type="entry name" value="MatE"/>
    <property type="match status" value="2"/>
</dbReference>
<keyword evidence="8 10" id="KW-0472">Membrane</keyword>
<keyword evidence="3" id="KW-0050">Antiport</keyword>
<feature type="transmembrane region" description="Helical" evidence="10">
    <location>
        <begin position="427"/>
        <end position="445"/>
    </location>
</feature>
<feature type="transmembrane region" description="Helical" evidence="10">
    <location>
        <begin position="49"/>
        <end position="78"/>
    </location>
</feature>
<feature type="transmembrane region" description="Helical" evidence="10">
    <location>
        <begin position="245"/>
        <end position="270"/>
    </location>
</feature>
<evidence type="ECO:0000256" key="7">
    <source>
        <dbReference type="ARBA" id="ARBA00023065"/>
    </source>
</evidence>
<protein>
    <recommendedName>
        <fullName evidence="9">Multidrug-efflux transporter</fullName>
    </recommendedName>
</protein>
<feature type="transmembrane region" description="Helical" evidence="10">
    <location>
        <begin position="99"/>
        <end position="117"/>
    </location>
</feature>
<proteinExistence type="predicted"/>
<keyword evidence="5 10" id="KW-0812">Transmembrane</keyword>
<accession>A0AAJ5X3B0</accession>
<keyword evidence="4" id="KW-1003">Cell membrane</keyword>
<evidence type="ECO:0000313" key="12">
    <source>
        <dbReference type="Proteomes" id="UP001218362"/>
    </source>
</evidence>
<comment type="subcellular location">
    <subcellularLocation>
        <location evidence="1">Cell inner membrane</location>
        <topology evidence="1">Multi-pass membrane protein</topology>
    </subcellularLocation>
</comment>
<dbReference type="InterPro" id="IPR002528">
    <property type="entry name" value="MATE_fam"/>
</dbReference>
<dbReference type="PANTHER" id="PTHR43298:SF2">
    <property type="entry name" value="FMN_FAD EXPORTER YEEO-RELATED"/>
    <property type="match status" value="1"/>
</dbReference>
<dbReference type="EMBL" id="CP119316">
    <property type="protein sequence ID" value="WEK45703.1"/>
    <property type="molecule type" value="Genomic_DNA"/>
</dbReference>
<dbReference type="GO" id="GO:0005886">
    <property type="term" value="C:plasma membrane"/>
    <property type="evidence" value="ECO:0007669"/>
    <property type="project" value="UniProtKB-SubCell"/>
</dbReference>
<dbReference type="PANTHER" id="PTHR43298">
    <property type="entry name" value="MULTIDRUG RESISTANCE PROTEIN NORM-RELATED"/>
    <property type="match status" value="1"/>
</dbReference>
<dbReference type="Proteomes" id="UP001218362">
    <property type="component" value="Chromosome"/>
</dbReference>
<feature type="transmembrane region" description="Helical" evidence="10">
    <location>
        <begin position="165"/>
        <end position="187"/>
    </location>
</feature>
<dbReference type="AlphaFoldDB" id="A0AAJ5X3B0"/>
<evidence type="ECO:0000256" key="5">
    <source>
        <dbReference type="ARBA" id="ARBA00022692"/>
    </source>
</evidence>
<dbReference type="CDD" id="cd13131">
    <property type="entry name" value="MATE_NorM_like"/>
    <property type="match status" value="1"/>
</dbReference>
<gene>
    <name evidence="11" type="ORF">P0Y56_11760</name>
</gene>
<keyword evidence="2" id="KW-0813">Transport</keyword>
<feature type="transmembrane region" description="Helical" evidence="10">
    <location>
        <begin position="290"/>
        <end position="308"/>
    </location>
</feature>
<evidence type="ECO:0000256" key="2">
    <source>
        <dbReference type="ARBA" id="ARBA00022448"/>
    </source>
</evidence>
<evidence type="ECO:0000313" key="11">
    <source>
        <dbReference type="EMBL" id="WEK45703.1"/>
    </source>
</evidence>
<feature type="transmembrane region" description="Helical" evidence="10">
    <location>
        <begin position="20"/>
        <end position="43"/>
    </location>
</feature>
<keyword evidence="7" id="KW-0406">Ion transport</keyword>
<evidence type="ECO:0000256" key="10">
    <source>
        <dbReference type="SAM" id="Phobius"/>
    </source>
</evidence>
<evidence type="ECO:0000256" key="9">
    <source>
        <dbReference type="ARBA" id="ARBA00031636"/>
    </source>
</evidence>
<name>A0AAJ5X3B0_9SPHN</name>
<feature type="transmembrane region" description="Helical" evidence="10">
    <location>
        <begin position="199"/>
        <end position="219"/>
    </location>
</feature>
<evidence type="ECO:0000256" key="1">
    <source>
        <dbReference type="ARBA" id="ARBA00004429"/>
    </source>
</evidence>
<dbReference type="GO" id="GO:0015297">
    <property type="term" value="F:antiporter activity"/>
    <property type="evidence" value="ECO:0007669"/>
    <property type="project" value="UniProtKB-KW"/>
</dbReference>
<evidence type="ECO:0000256" key="4">
    <source>
        <dbReference type="ARBA" id="ARBA00022475"/>
    </source>
</evidence>
<dbReference type="NCBIfam" id="TIGR00797">
    <property type="entry name" value="matE"/>
    <property type="match status" value="1"/>
</dbReference>
<dbReference type="GO" id="GO:0006811">
    <property type="term" value="P:monoatomic ion transport"/>
    <property type="evidence" value="ECO:0007669"/>
    <property type="project" value="UniProtKB-KW"/>
</dbReference>
<dbReference type="PIRSF" id="PIRSF006603">
    <property type="entry name" value="DinF"/>
    <property type="match status" value="1"/>
</dbReference>
<dbReference type="KEGG" id="acob:P0Y56_11760"/>
<dbReference type="InterPro" id="IPR050222">
    <property type="entry name" value="MATE_MdtK"/>
</dbReference>
<dbReference type="GO" id="GO:0042910">
    <property type="term" value="F:xenobiotic transmembrane transporter activity"/>
    <property type="evidence" value="ECO:0007669"/>
    <property type="project" value="InterPro"/>
</dbReference>
<feature type="transmembrane region" description="Helical" evidence="10">
    <location>
        <begin position="400"/>
        <end position="421"/>
    </location>
</feature>
<organism evidence="11 12">
    <name type="scientific">Candidatus Andeanibacterium colombiense</name>
    <dbReference type="NCBI Taxonomy" id="3121345"/>
    <lineage>
        <taxon>Bacteria</taxon>
        <taxon>Pseudomonadati</taxon>
        <taxon>Pseudomonadota</taxon>
        <taxon>Alphaproteobacteria</taxon>
        <taxon>Sphingomonadales</taxon>
        <taxon>Sphingomonadaceae</taxon>
        <taxon>Candidatus Andeanibacterium</taxon>
    </lineage>
</organism>